<evidence type="ECO:0000256" key="10">
    <source>
        <dbReference type="ARBA" id="ARBA00022801"/>
    </source>
</evidence>
<evidence type="ECO:0000256" key="11">
    <source>
        <dbReference type="ARBA" id="ARBA00023157"/>
    </source>
</evidence>
<evidence type="ECO:0000256" key="4">
    <source>
        <dbReference type="ARBA" id="ARBA00012571"/>
    </source>
</evidence>
<evidence type="ECO:0000256" key="18">
    <source>
        <dbReference type="SAM" id="SignalP"/>
    </source>
</evidence>
<dbReference type="Gene3D" id="3.90.730.10">
    <property type="entry name" value="Ribonuclease T2-like"/>
    <property type="match status" value="1"/>
</dbReference>
<keyword evidence="12" id="KW-0325">Glycoprotein</keyword>
<evidence type="ECO:0000256" key="12">
    <source>
        <dbReference type="ARBA" id="ARBA00023180"/>
    </source>
</evidence>
<dbReference type="InterPro" id="IPR036430">
    <property type="entry name" value="RNase_T2-like_sf"/>
</dbReference>
<evidence type="ECO:0000256" key="3">
    <source>
        <dbReference type="ARBA" id="ARBA00007469"/>
    </source>
</evidence>
<comment type="similarity">
    <text evidence="3 16">Belongs to the RNase T2 family.</text>
</comment>
<dbReference type="GO" id="GO:0003723">
    <property type="term" value="F:RNA binding"/>
    <property type="evidence" value="ECO:0007669"/>
    <property type="project" value="InterPro"/>
</dbReference>
<organism evidence="20 21">
    <name type="scientific">Wickerhamiella sorbophila</name>
    <dbReference type="NCBI Taxonomy" id="45607"/>
    <lineage>
        <taxon>Eukaryota</taxon>
        <taxon>Fungi</taxon>
        <taxon>Dikarya</taxon>
        <taxon>Ascomycota</taxon>
        <taxon>Saccharomycotina</taxon>
        <taxon>Dipodascomycetes</taxon>
        <taxon>Dipodascales</taxon>
        <taxon>Trichomonascaceae</taxon>
        <taxon>Wickerhamiella</taxon>
    </lineage>
</organism>
<feature type="active site" evidence="15">
    <location>
        <position position="149"/>
    </location>
</feature>
<dbReference type="STRING" id="45607.A0A2T0FFJ0"/>
<evidence type="ECO:0000256" key="1">
    <source>
        <dbReference type="ARBA" id="ARBA00004410"/>
    </source>
</evidence>
<evidence type="ECO:0000256" key="13">
    <source>
        <dbReference type="ARBA" id="ARBA00023239"/>
    </source>
</evidence>
<keyword evidence="11" id="KW-1015">Disulfide bond</keyword>
<dbReference type="PROSITE" id="PS00531">
    <property type="entry name" value="RNASE_T2_2"/>
    <property type="match status" value="1"/>
</dbReference>
<accession>A0A2T0FFJ0</accession>
<feature type="region of interest" description="Disordered" evidence="17">
    <location>
        <begin position="276"/>
        <end position="299"/>
    </location>
</feature>
<proteinExistence type="inferred from homology"/>
<dbReference type="InterPro" id="IPR033697">
    <property type="entry name" value="Ribonuclease_T2_eukaryotic"/>
</dbReference>
<evidence type="ECO:0000259" key="19">
    <source>
        <dbReference type="Pfam" id="PF25488"/>
    </source>
</evidence>
<dbReference type="AlphaFoldDB" id="A0A2T0FFJ0"/>
<comment type="function">
    <text evidence="14">Rnase which modulates cell survival under stress conditions. Released from the vacuole to the cytoplasm during stress to promote tRNA and rRNA cleavage and to activate separately a downstream pathway that promotes cell death. Involved in cell size, vacuolar morphology and growth at high temperatures and high salt concentration.</text>
</comment>
<dbReference type="PANTHER" id="PTHR11240:SF22">
    <property type="entry name" value="RIBONUCLEASE T2"/>
    <property type="match status" value="1"/>
</dbReference>
<keyword evidence="5" id="KW-0963">Cytoplasm</keyword>
<feature type="signal peptide" evidence="18">
    <location>
        <begin position="1"/>
        <end position="23"/>
    </location>
</feature>
<evidence type="ECO:0000313" key="21">
    <source>
        <dbReference type="Proteomes" id="UP000238350"/>
    </source>
</evidence>
<dbReference type="GO" id="GO:0005775">
    <property type="term" value="C:vacuolar lumen"/>
    <property type="evidence" value="ECO:0007669"/>
    <property type="project" value="UniProtKB-SubCell"/>
</dbReference>
<dbReference type="OrthoDB" id="435754at2759"/>
<dbReference type="FunFam" id="3.90.730.10:FF:000004">
    <property type="entry name" value="Ribonuclease T2-like"/>
    <property type="match status" value="1"/>
</dbReference>
<protein>
    <recommendedName>
        <fullName evidence="4">ribonuclease T2</fullName>
        <ecNumber evidence="4">4.6.1.19</ecNumber>
    </recommendedName>
</protein>
<sequence>MLSYSSLAFITLLSVGAVADAVACCVPRSDDFVSPSLSAPEHQQCPANAPLSCSSGTTDSCCYEGTNGLFLSTQFWDYNPATGPDDVWTLHGLWSDKCSGGYNQFCHPSWAVKNVTSTLLDLGYNKLLETMQTNWKNMNGNDESLWQHEFAKHATCMSTVNPACYSSSAPKYQYVGDFFTSAVALWAQLPSYKFLTDAGITPSTTQTYTVQQFQDALSAHVDNSEVYLGCDRNNAITEIWYFFHLKGSVADGTFIPTDSITSSSCTDGFKWLPKTGNGGGGGGDDDGSTTSGNLKPSGQPGCLISDGSWFTSGTCATFKVTETVGGVSVSSSKGPCGVDGQGKFQCGSSVSSSDFTLDENNNLVYGGSDAWSANSQPSGQSRAAVYSGSGSINFQINFAS</sequence>
<evidence type="ECO:0000256" key="8">
    <source>
        <dbReference type="ARBA" id="ARBA00022729"/>
    </source>
</evidence>
<evidence type="ECO:0000256" key="9">
    <source>
        <dbReference type="ARBA" id="ARBA00022759"/>
    </source>
</evidence>
<dbReference type="GO" id="GO:0016787">
    <property type="term" value="F:hydrolase activity"/>
    <property type="evidence" value="ECO:0007669"/>
    <property type="project" value="UniProtKB-KW"/>
</dbReference>
<evidence type="ECO:0000256" key="7">
    <source>
        <dbReference type="ARBA" id="ARBA00022722"/>
    </source>
</evidence>
<evidence type="ECO:0000256" key="17">
    <source>
        <dbReference type="SAM" id="MobiDB-lite"/>
    </source>
</evidence>
<name>A0A2T0FFJ0_9ASCO</name>
<keyword evidence="21" id="KW-1185">Reference proteome</keyword>
<evidence type="ECO:0000313" key="20">
    <source>
        <dbReference type="EMBL" id="PRT53763.1"/>
    </source>
</evidence>
<evidence type="ECO:0000256" key="15">
    <source>
        <dbReference type="PIRSR" id="PIRSR633697-1"/>
    </source>
</evidence>
<keyword evidence="10" id="KW-0378">Hydrolase</keyword>
<evidence type="ECO:0000256" key="2">
    <source>
        <dbReference type="ARBA" id="ARBA00004496"/>
    </source>
</evidence>
<feature type="chain" id="PRO_5015497923" description="ribonuclease T2" evidence="18">
    <location>
        <begin position="24"/>
        <end position="400"/>
    </location>
</feature>
<evidence type="ECO:0000256" key="16">
    <source>
        <dbReference type="RuleBase" id="RU004328"/>
    </source>
</evidence>
<dbReference type="Proteomes" id="UP000238350">
    <property type="component" value="Unassembled WGS sequence"/>
</dbReference>
<dbReference type="GO" id="GO:0033897">
    <property type="term" value="F:ribonuclease T2 activity"/>
    <property type="evidence" value="ECO:0007669"/>
    <property type="project" value="UniProtKB-EC"/>
</dbReference>
<comment type="caution">
    <text evidence="20">The sequence shown here is derived from an EMBL/GenBank/DDBJ whole genome shotgun (WGS) entry which is preliminary data.</text>
</comment>
<evidence type="ECO:0000256" key="14">
    <source>
        <dbReference type="ARBA" id="ARBA00025494"/>
    </source>
</evidence>
<dbReference type="PANTHER" id="PTHR11240">
    <property type="entry name" value="RIBONUCLEASE T2"/>
    <property type="match status" value="1"/>
</dbReference>
<feature type="active site" evidence="15">
    <location>
        <position position="91"/>
    </location>
</feature>
<dbReference type="GO" id="GO:0006401">
    <property type="term" value="P:RNA catabolic process"/>
    <property type="evidence" value="ECO:0007669"/>
    <property type="project" value="TreeGrafter"/>
</dbReference>
<dbReference type="Pfam" id="PF25488">
    <property type="entry name" value="RNaseT2L_C"/>
    <property type="match status" value="1"/>
</dbReference>
<dbReference type="CDD" id="cd01061">
    <property type="entry name" value="RNase_T2_euk"/>
    <property type="match status" value="1"/>
</dbReference>
<dbReference type="RefSeq" id="XP_024663709.1">
    <property type="nucleotide sequence ID" value="XM_024807941.1"/>
</dbReference>
<gene>
    <name evidence="20" type="ORF">B9G98_01383</name>
</gene>
<feature type="active site" evidence="15">
    <location>
        <position position="153"/>
    </location>
</feature>
<comment type="subcellular location">
    <subcellularLocation>
        <location evidence="2">Cytoplasm</location>
    </subcellularLocation>
    <subcellularLocation>
        <location evidence="1">Vacuole lumen</location>
    </subcellularLocation>
</comment>
<dbReference type="InterPro" id="IPR057328">
    <property type="entry name" value="RNaseT2L_C"/>
</dbReference>
<keyword evidence="9" id="KW-0255">Endonuclease</keyword>
<keyword evidence="6" id="KW-0926">Vacuole</keyword>
<keyword evidence="8 18" id="KW-0732">Signal</keyword>
<dbReference type="EMBL" id="NDIQ01000001">
    <property type="protein sequence ID" value="PRT53763.1"/>
    <property type="molecule type" value="Genomic_DNA"/>
</dbReference>
<feature type="domain" description="RNase T2-like C-terminal" evidence="19">
    <location>
        <begin position="297"/>
        <end position="397"/>
    </location>
</feature>
<reference evidence="20 21" key="1">
    <citation type="submission" date="2017-04" db="EMBL/GenBank/DDBJ databases">
        <title>Genome sequencing of [Candida] sorbophila.</title>
        <authorList>
            <person name="Ahn J.O."/>
        </authorList>
    </citation>
    <scope>NUCLEOTIDE SEQUENCE [LARGE SCALE GENOMIC DNA]</scope>
    <source>
        <strain evidence="20 21">DS02</strain>
    </source>
</reference>
<dbReference type="GeneID" id="36515132"/>
<dbReference type="EC" id="4.6.1.19" evidence="4"/>
<keyword evidence="13" id="KW-0456">Lyase</keyword>
<dbReference type="GO" id="GO:0005576">
    <property type="term" value="C:extracellular region"/>
    <property type="evidence" value="ECO:0007669"/>
    <property type="project" value="TreeGrafter"/>
</dbReference>
<dbReference type="SUPFAM" id="SSF55895">
    <property type="entry name" value="Ribonuclease Rh-like"/>
    <property type="match status" value="1"/>
</dbReference>
<dbReference type="InterPro" id="IPR033130">
    <property type="entry name" value="RNase_T2_His_AS_2"/>
</dbReference>
<dbReference type="InterPro" id="IPR001568">
    <property type="entry name" value="RNase_T2-like"/>
</dbReference>
<evidence type="ECO:0000256" key="5">
    <source>
        <dbReference type="ARBA" id="ARBA00022490"/>
    </source>
</evidence>
<keyword evidence="7" id="KW-0540">Nuclease</keyword>
<dbReference type="Pfam" id="PF00445">
    <property type="entry name" value="Ribonuclease_T2"/>
    <property type="match status" value="1"/>
</dbReference>
<evidence type="ECO:0000256" key="6">
    <source>
        <dbReference type="ARBA" id="ARBA00022554"/>
    </source>
</evidence>